<dbReference type="STRING" id="546874.SAMN04488544_3528"/>
<dbReference type="GO" id="GO:0000272">
    <property type="term" value="P:polysaccharide catabolic process"/>
    <property type="evidence" value="ECO:0007669"/>
    <property type="project" value="UniProtKB-KW"/>
</dbReference>
<accession>A0A1H2N8U0</accession>
<dbReference type="InterPro" id="IPR050570">
    <property type="entry name" value="Cell_wall_metabolism_enzyme"/>
</dbReference>
<sequence>MPSRLRALLVAATTVLAAGVPLVGPTGAASAAPDVVPTQAAHPYSDPLWFPLRAPATIGCAKSGCGTASDHGYDAIDLLGERGAPVYAAGAGVAHVGGDEGGCSSASEVDRGRWVWVDHGGGVVSQYRHLDTITVREGQLVTPATRVGTMGHSGDVAPCTTNYLHFEVRHGGLYGERVDFGPLRGCGTGGALLLPQALGFDSWNDPGLHPRKRLVSPALDSSCVTPDWSTTASAPAPTTVRTAGAVTVSLTAPAPATSWTVDLQIWRPTLKGWRTLTTATVPASTTRLVLRDGVEDDRRYRVRAAVHQGEGWSAWSRLDEVVAPPGAPGLRYLQWKRTTSTTKSYLHHGWSRPDSFGGTTTRYEVSRRCGTRSDALGSWKTTRLKGSATYVNLGGLGKAKACEVRVRATNAAGTGPWSASHAVKR</sequence>
<dbReference type="GO" id="GO:0004222">
    <property type="term" value="F:metalloendopeptidase activity"/>
    <property type="evidence" value="ECO:0007669"/>
    <property type="project" value="TreeGrafter"/>
</dbReference>
<dbReference type="InterPro" id="IPR036116">
    <property type="entry name" value="FN3_sf"/>
</dbReference>
<dbReference type="RefSeq" id="WP_091077379.1">
    <property type="nucleotide sequence ID" value="NZ_LT629799.1"/>
</dbReference>
<protein>
    <submittedName>
        <fullName evidence="5">Fibronectin type III domain-containing protein</fullName>
    </submittedName>
</protein>
<dbReference type="PANTHER" id="PTHR21666">
    <property type="entry name" value="PEPTIDASE-RELATED"/>
    <property type="match status" value="1"/>
</dbReference>
<name>A0A1H2N8U0_9ACTN</name>
<dbReference type="PROSITE" id="PS50853">
    <property type="entry name" value="FN3"/>
    <property type="match status" value="1"/>
</dbReference>
<keyword evidence="3" id="KW-0732">Signal</keyword>
<feature type="chain" id="PRO_5038412631" evidence="3">
    <location>
        <begin position="18"/>
        <end position="425"/>
    </location>
</feature>
<dbReference type="Proteomes" id="UP000198825">
    <property type="component" value="Chromosome I"/>
</dbReference>
<reference evidence="6" key="1">
    <citation type="submission" date="2016-10" db="EMBL/GenBank/DDBJ databases">
        <authorList>
            <person name="Varghese N."/>
            <person name="Submissions S."/>
        </authorList>
    </citation>
    <scope>NUCLEOTIDE SEQUENCE [LARGE SCALE GENOMIC DNA]</scope>
    <source>
        <strain evidence="6">DSM 21743</strain>
    </source>
</reference>
<dbReference type="GO" id="GO:0016798">
    <property type="term" value="F:hydrolase activity, acting on glycosyl bonds"/>
    <property type="evidence" value="ECO:0007669"/>
    <property type="project" value="UniProtKB-KW"/>
</dbReference>
<proteinExistence type="predicted"/>
<dbReference type="SUPFAM" id="SSF49265">
    <property type="entry name" value="Fibronectin type III"/>
    <property type="match status" value="1"/>
</dbReference>
<dbReference type="Pfam" id="PF01551">
    <property type="entry name" value="Peptidase_M23"/>
    <property type="match status" value="1"/>
</dbReference>
<evidence type="ECO:0000256" key="3">
    <source>
        <dbReference type="SAM" id="SignalP"/>
    </source>
</evidence>
<keyword evidence="2" id="KW-0624">Polysaccharide degradation</keyword>
<dbReference type="AlphaFoldDB" id="A0A1H2N8U0"/>
<dbReference type="Pfam" id="PF00041">
    <property type="entry name" value="fn3"/>
    <property type="match status" value="1"/>
</dbReference>
<keyword evidence="1" id="KW-0326">Glycosidase</keyword>
<evidence type="ECO:0000256" key="1">
    <source>
        <dbReference type="ARBA" id="ARBA00023295"/>
    </source>
</evidence>
<gene>
    <name evidence="5" type="ORF">SAMN04488544_3528</name>
</gene>
<dbReference type="Gene3D" id="2.60.40.10">
    <property type="entry name" value="Immunoglobulins"/>
    <property type="match status" value="1"/>
</dbReference>
<dbReference type="EMBL" id="LT629799">
    <property type="protein sequence ID" value="SDV01744.1"/>
    <property type="molecule type" value="Genomic_DNA"/>
</dbReference>
<dbReference type="OrthoDB" id="1099523at2"/>
<keyword evidence="1" id="KW-0378">Hydrolase</keyword>
<dbReference type="CDD" id="cd12797">
    <property type="entry name" value="M23_peptidase"/>
    <property type="match status" value="1"/>
</dbReference>
<dbReference type="InterPro" id="IPR016047">
    <property type="entry name" value="M23ase_b-sheet_dom"/>
</dbReference>
<feature type="signal peptide" evidence="3">
    <location>
        <begin position="1"/>
        <end position="17"/>
    </location>
</feature>
<evidence type="ECO:0000259" key="4">
    <source>
        <dbReference type="PROSITE" id="PS50853"/>
    </source>
</evidence>
<keyword evidence="6" id="KW-1185">Reference proteome</keyword>
<feature type="domain" description="Fibronectin type-III" evidence="4">
    <location>
        <begin position="324"/>
        <end position="425"/>
    </location>
</feature>
<dbReference type="CDD" id="cd00063">
    <property type="entry name" value="FN3"/>
    <property type="match status" value="2"/>
</dbReference>
<organism evidence="5 6">
    <name type="scientific">Microlunatus sagamiharensis</name>
    <dbReference type="NCBI Taxonomy" id="546874"/>
    <lineage>
        <taxon>Bacteria</taxon>
        <taxon>Bacillati</taxon>
        <taxon>Actinomycetota</taxon>
        <taxon>Actinomycetes</taxon>
        <taxon>Propionibacteriales</taxon>
        <taxon>Propionibacteriaceae</taxon>
        <taxon>Microlunatus</taxon>
    </lineage>
</organism>
<dbReference type="Gene3D" id="2.70.70.10">
    <property type="entry name" value="Glucose Permease (Domain IIA)"/>
    <property type="match status" value="1"/>
</dbReference>
<dbReference type="InterPro" id="IPR003961">
    <property type="entry name" value="FN3_dom"/>
</dbReference>
<evidence type="ECO:0000256" key="2">
    <source>
        <dbReference type="ARBA" id="ARBA00023326"/>
    </source>
</evidence>
<dbReference type="InterPro" id="IPR013783">
    <property type="entry name" value="Ig-like_fold"/>
</dbReference>
<keyword evidence="2" id="KW-0119">Carbohydrate metabolism</keyword>
<evidence type="ECO:0000313" key="5">
    <source>
        <dbReference type="EMBL" id="SDV01744.1"/>
    </source>
</evidence>
<dbReference type="InterPro" id="IPR011055">
    <property type="entry name" value="Dup_hybrid_motif"/>
</dbReference>
<evidence type="ECO:0000313" key="6">
    <source>
        <dbReference type="Proteomes" id="UP000198825"/>
    </source>
</evidence>
<dbReference type="PANTHER" id="PTHR21666:SF270">
    <property type="entry name" value="MUREIN HYDROLASE ACTIVATOR ENVC"/>
    <property type="match status" value="1"/>
</dbReference>
<dbReference type="SUPFAM" id="SSF51261">
    <property type="entry name" value="Duplicated hybrid motif"/>
    <property type="match status" value="1"/>
</dbReference>